<dbReference type="SUPFAM" id="SSF51445">
    <property type="entry name" value="(Trans)glycosidases"/>
    <property type="match status" value="1"/>
</dbReference>
<dbReference type="Proteomes" id="UP001595907">
    <property type="component" value="Unassembled WGS sequence"/>
</dbReference>
<proteinExistence type="predicted"/>
<dbReference type="PANTHER" id="PTHR47786">
    <property type="entry name" value="ALPHA-1,4-GLUCAN:MALTOSE-1-PHOSPHATE MALTOSYLTRANSFERASE"/>
    <property type="match status" value="1"/>
</dbReference>
<name>A0ABV8QQX1_9BACT</name>
<feature type="domain" description="Glycosyl hydrolase family 13 catalytic" evidence="1">
    <location>
        <begin position="9"/>
        <end position="338"/>
    </location>
</feature>
<evidence type="ECO:0000313" key="3">
    <source>
        <dbReference type="Proteomes" id="UP001595907"/>
    </source>
</evidence>
<comment type="caution">
    <text evidence="2">The sequence shown here is derived from an EMBL/GenBank/DDBJ whole genome shotgun (WGS) entry which is preliminary data.</text>
</comment>
<dbReference type="InterPro" id="IPR017853">
    <property type="entry name" value="GH"/>
</dbReference>
<dbReference type="InterPro" id="IPR006047">
    <property type="entry name" value="GH13_cat_dom"/>
</dbReference>
<protein>
    <submittedName>
        <fullName evidence="2">Alpha-amylase family glycosyl hydrolase</fullName>
    </submittedName>
</protein>
<sequence length="425" mass="49446">MFNSSFTAPTFLHTANIYEVNIRQYSPEGSFNAFAAHLPRLQHMGVDILWLMPIHPIGVINRKGSLGSYYSIADHKAVNPEFGTVADFKNLIVTAHSMGMKVIIDWVANHAAWDHVWTNTHADFFLRDENGAFKNAFDWDDVIQIDHTNEAQQAAMLDAMQYWITEFDIDGFRADLAHLTPLAFWKHARTQLSPLKKDLIWLAETEEPSYHQAFDISYTWQWMHHMELFHKKEMSLQQCVATLQWYQQAFPSTATRLFFTSNHDENSWNGTEYEKYGMFAKALAVFSATYTGMPLLYSGQELPWNKRLQFFDKDCIEWQPINQLHTFYSILFALKKSHAVYQNIPHTNVVINQTLVAKNMLQYHLQYEQHAVVVFINFNEFEINETIDWPTLQGNYTNIFTNEVMYVAHQINVQLTAGNFLVFAT</sequence>
<evidence type="ECO:0000259" key="1">
    <source>
        <dbReference type="SMART" id="SM00642"/>
    </source>
</evidence>
<dbReference type="RefSeq" id="WP_379707383.1">
    <property type="nucleotide sequence ID" value="NZ_JBHSCZ010000001.1"/>
</dbReference>
<keyword evidence="3" id="KW-1185">Reference proteome</keyword>
<gene>
    <name evidence="2" type="ORF">ACFOWM_04010</name>
</gene>
<evidence type="ECO:0000313" key="2">
    <source>
        <dbReference type="EMBL" id="MFC4262030.1"/>
    </source>
</evidence>
<keyword evidence="2" id="KW-0378">Hydrolase</keyword>
<dbReference type="GO" id="GO:0016787">
    <property type="term" value="F:hydrolase activity"/>
    <property type="evidence" value="ECO:0007669"/>
    <property type="project" value="UniProtKB-KW"/>
</dbReference>
<dbReference type="EMBL" id="JBHSCZ010000001">
    <property type="protein sequence ID" value="MFC4262030.1"/>
    <property type="molecule type" value="Genomic_DNA"/>
</dbReference>
<dbReference type="PANTHER" id="PTHR47786:SF2">
    <property type="entry name" value="GLYCOSYL HYDROLASE FAMILY 13 CATALYTIC DOMAIN-CONTAINING PROTEIN"/>
    <property type="match status" value="1"/>
</dbReference>
<dbReference type="CDD" id="cd11313">
    <property type="entry name" value="AmyAc_arch_bac_AmyA"/>
    <property type="match status" value="1"/>
</dbReference>
<accession>A0ABV8QQX1</accession>
<dbReference type="SMART" id="SM00642">
    <property type="entry name" value="Aamy"/>
    <property type="match status" value="1"/>
</dbReference>
<dbReference type="Pfam" id="PF00128">
    <property type="entry name" value="Alpha-amylase"/>
    <property type="match status" value="2"/>
</dbReference>
<organism evidence="2 3">
    <name type="scientific">Ferruginibacter yonginensis</name>
    <dbReference type="NCBI Taxonomy" id="1310416"/>
    <lineage>
        <taxon>Bacteria</taxon>
        <taxon>Pseudomonadati</taxon>
        <taxon>Bacteroidota</taxon>
        <taxon>Chitinophagia</taxon>
        <taxon>Chitinophagales</taxon>
        <taxon>Chitinophagaceae</taxon>
        <taxon>Ferruginibacter</taxon>
    </lineage>
</organism>
<reference evidence="3" key="1">
    <citation type="journal article" date="2019" name="Int. J. Syst. Evol. Microbiol.">
        <title>The Global Catalogue of Microorganisms (GCM) 10K type strain sequencing project: providing services to taxonomists for standard genome sequencing and annotation.</title>
        <authorList>
            <consortium name="The Broad Institute Genomics Platform"/>
            <consortium name="The Broad Institute Genome Sequencing Center for Infectious Disease"/>
            <person name="Wu L."/>
            <person name="Ma J."/>
        </authorList>
    </citation>
    <scope>NUCLEOTIDE SEQUENCE [LARGE SCALE GENOMIC DNA]</scope>
    <source>
        <strain evidence="3">CECT 8289</strain>
    </source>
</reference>
<dbReference type="Gene3D" id="3.20.20.80">
    <property type="entry name" value="Glycosidases"/>
    <property type="match status" value="1"/>
</dbReference>